<name>A0AAN8ZXB4_HALRR</name>
<feature type="non-terminal residue" evidence="1">
    <location>
        <position position="1"/>
    </location>
</feature>
<sequence>KLNSALSWENPNPKEYISLVPTSAISGDGMGNLISLICSLCQQRLKKSLMFSEELQ</sequence>
<comment type="caution">
    <text evidence="1">The sequence shown here is derived from an EMBL/GenBank/DDBJ whole genome shotgun (WGS) entry which is preliminary data.</text>
</comment>
<dbReference type="AlphaFoldDB" id="A0AAN8ZXB4"/>
<dbReference type="EMBL" id="JAXCGZ010013619">
    <property type="protein sequence ID" value="KAK7072186.1"/>
    <property type="molecule type" value="Genomic_DNA"/>
</dbReference>
<evidence type="ECO:0000313" key="1">
    <source>
        <dbReference type="EMBL" id="KAK7072186.1"/>
    </source>
</evidence>
<protein>
    <submittedName>
        <fullName evidence="1">Uncharacterized protein</fullName>
    </submittedName>
</protein>
<dbReference type="Gene3D" id="3.40.50.300">
    <property type="entry name" value="P-loop containing nucleotide triphosphate hydrolases"/>
    <property type="match status" value="1"/>
</dbReference>
<dbReference type="InterPro" id="IPR027417">
    <property type="entry name" value="P-loop_NTPase"/>
</dbReference>
<reference evidence="1 2" key="1">
    <citation type="submission" date="2023-11" db="EMBL/GenBank/DDBJ databases">
        <title>Halocaridina rubra genome assembly.</title>
        <authorList>
            <person name="Smith C."/>
        </authorList>
    </citation>
    <scope>NUCLEOTIDE SEQUENCE [LARGE SCALE GENOMIC DNA]</scope>
    <source>
        <strain evidence="1">EP-1</strain>
        <tissue evidence="1">Whole</tissue>
    </source>
</reference>
<accession>A0AAN8ZXB4</accession>
<organism evidence="1 2">
    <name type="scientific">Halocaridina rubra</name>
    <name type="common">Hawaiian red shrimp</name>
    <dbReference type="NCBI Taxonomy" id="373956"/>
    <lineage>
        <taxon>Eukaryota</taxon>
        <taxon>Metazoa</taxon>
        <taxon>Ecdysozoa</taxon>
        <taxon>Arthropoda</taxon>
        <taxon>Crustacea</taxon>
        <taxon>Multicrustacea</taxon>
        <taxon>Malacostraca</taxon>
        <taxon>Eumalacostraca</taxon>
        <taxon>Eucarida</taxon>
        <taxon>Decapoda</taxon>
        <taxon>Pleocyemata</taxon>
        <taxon>Caridea</taxon>
        <taxon>Atyoidea</taxon>
        <taxon>Atyidae</taxon>
        <taxon>Halocaridina</taxon>
    </lineage>
</organism>
<evidence type="ECO:0000313" key="2">
    <source>
        <dbReference type="Proteomes" id="UP001381693"/>
    </source>
</evidence>
<dbReference type="Proteomes" id="UP001381693">
    <property type="component" value="Unassembled WGS sequence"/>
</dbReference>
<gene>
    <name evidence="1" type="ORF">SK128_020396</name>
</gene>
<feature type="non-terminal residue" evidence="1">
    <location>
        <position position="56"/>
    </location>
</feature>
<keyword evidence="2" id="KW-1185">Reference proteome</keyword>
<proteinExistence type="predicted"/>